<gene>
    <name evidence="5" type="ORF">HMPREF2531_03154</name>
</gene>
<keyword evidence="3" id="KW-0520">NAD</keyword>
<dbReference type="PANTHER" id="PTHR24321:SF8">
    <property type="entry name" value="ESTRADIOL 17-BETA-DEHYDROGENASE 8-RELATED"/>
    <property type="match status" value="1"/>
</dbReference>
<evidence type="ECO:0000313" key="6">
    <source>
        <dbReference type="Proteomes" id="UP000070319"/>
    </source>
</evidence>
<dbReference type="Gene3D" id="3.40.50.720">
    <property type="entry name" value="NAD(P)-binding Rossmann-like Domain"/>
    <property type="match status" value="1"/>
</dbReference>
<evidence type="ECO:0000256" key="2">
    <source>
        <dbReference type="ARBA" id="ARBA00023002"/>
    </source>
</evidence>
<dbReference type="AlphaFoldDB" id="A0A139L4I9"/>
<evidence type="ECO:0000256" key="3">
    <source>
        <dbReference type="ARBA" id="ARBA00023027"/>
    </source>
</evidence>
<dbReference type="InterPro" id="IPR036291">
    <property type="entry name" value="NAD(P)-bd_dom_sf"/>
</dbReference>
<dbReference type="SUPFAM" id="SSF51735">
    <property type="entry name" value="NAD(P)-binding Rossmann-fold domains"/>
    <property type="match status" value="1"/>
</dbReference>
<name>A0A139L4I9_9BACE</name>
<dbReference type="PRINTS" id="PR00081">
    <property type="entry name" value="GDHRDH"/>
</dbReference>
<dbReference type="InterPro" id="IPR002347">
    <property type="entry name" value="SDR_fam"/>
</dbReference>
<evidence type="ECO:0000259" key="4">
    <source>
        <dbReference type="SMART" id="SM00822"/>
    </source>
</evidence>
<proteinExistence type="inferred from homology"/>
<feature type="domain" description="Ketoreductase" evidence="4">
    <location>
        <begin position="7"/>
        <end position="187"/>
    </location>
</feature>
<keyword evidence="2" id="KW-0560">Oxidoreductase</keyword>
<accession>A0A139L4I9</accession>
<dbReference type="Pfam" id="PF13561">
    <property type="entry name" value="adh_short_C2"/>
    <property type="match status" value="1"/>
</dbReference>
<dbReference type="InterPro" id="IPR057326">
    <property type="entry name" value="KR_dom"/>
</dbReference>
<evidence type="ECO:0000256" key="1">
    <source>
        <dbReference type="ARBA" id="ARBA00006484"/>
    </source>
</evidence>
<protein>
    <submittedName>
        <fullName evidence="5">Putative levodione reductase</fullName>
    </submittedName>
</protein>
<dbReference type="FunFam" id="3.40.50.720:FF:000084">
    <property type="entry name" value="Short-chain dehydrogenase reductase"/>
    <property type="match status" value="1"/>
</dbReference>
<evidence type="ECO:0000313" key="5">
    <source>
        <dbReference type="EMBL" id="KXT46354.1"/>
    </source>
</evidence>
<comment type="caution">
    <text evidence="5">The sequence shown here is derived from an EMBL/GenBank/DDBJ whole genome shotgun (WGS) entry which is preliminary data.</text>
</comment>
<organism evidence="5">
    <name type="scientific">Bacteroides intestinalis</name>
    <dbReference type="NCBI Taxonomy" id="329854"/>
    <lineage>
        <taxon>Bacteria</taxon>
        <taxon>Pseudomonadati</taxon>
        <taxon>Bacteroidota</taxon>
        <taxon>Bacteroidia</taxon>
        <taxon>Bacteroidales</taxon>
        <taxon>Bacteroidaceae</taxon>
        <taxon>Bacteroides</taxon>
    </lineage>
</organism>
<dbReference type="SMART" id="SM00822">
    <property type="entry name" value="PKS_KR"/>
    <property type="match status" value="1"/>
</dbReference>
<reference evidence="5 6" key="1">
    <citation type="submission" date="2016-02" db="EMBL/GenBank/DDBJ databases">
        <authorList>
            <person name="Wen L."/>
            <person name="He K."/>
            <person name="Yang H."/>
        </authorList>
    </citation>
    <scope>NUCLEOTIDE SEQUENCE [LARGE SCALE GENOMIC DNA]</scope>
    <source>
        <strain evidence="5 6">KLE1704</strain>
    </source>
</reference>
<dbReference type="PANTHER" id="PTHR24321">
    <property type="entry name" value="DEHYDROGENASES, SHORT CHAIN"/>
    <property type="match status" value="1"/>
</dbReference>
<dbReference type="PRINTS" id="PR00080">
    <property type="entry name" value="SDRFAMILY"/>
</dbReference>
<dbReference type="NCBIfam" id="NF005559">
    <property type="entry name" value="PRK07231.1"/>
    <property type="match status" value="1"/>
</dbReference>
<dbReference type="PATRIC" id="fig|329854.7.peg.3222"/>
<dbReference type="EMBL" id="LTDF01000125">
    <property type="protein sequence ID" value="KXT46354.1"/>
    <property type="molecule type" value="Genomic_DNA"/>
</dbReference>
<dbReference type="GO" id="GO:0016491">
    <property type="term" value="F:oxidoreductase activity"/>
    <property type="evidence" value="ECO:0007669"/>
    <property type="project" value="UniProtKB-KW"/>
</dbReference>
<comment type="similarity">
    <text evidence="1">Belongs to the short-chain dehydrogenases/reductases (SDR) family.</text>
</comment>
<dbReference type="Proteomes" id="UP000070319">
    <property type="component" value="Unassembled WGS sequence"/>
</dbReference>
<sequence length="252" mass="26440">MNSMEKQVVIITGAASGMGKATARMFSEAGAAVMLADINGKAVETLAAELTADGGETLWTTCDVTDEEQVKEMVEKTVAKFGRLDAAYNNAGIMPDRIETADTPTQSFDKVIDINLKGVWLCMKYELQQMRRQGFGAIVNASSIGGLVGAAGRAGYHAAKHGVIGLTKSAALEYAGKGIRINAVCPGTIETPMVDEMIRSGNLIIEEAMSFAPAGRFGKAEEVASTVLWLCGPASTYVTGQAIAVDGGYTAM</sequence>